<keyword evidence="1 3" id="KW-0175">Coiled coil</keyword>
<evidence type="ECO:0000259" key="5">
    <source>
        <dbReference type="Pfam" id="PF06428"/>
    </source>
</evidence>
<feature type="compositionally biased region" description="Polar residues" evidence="4">
    <location>
        <begin position="136"/>
        <end position="157"/>
    </location>
</feature>
<feature type="region of interest" description="Disordered" evidence="4">
    <location>
        <begin position="1"/>
        <end position="27"/>
    </location>
</feature>
<dbReference type="PANTHER" id="PTHR14430">
    <property type="entry name" value="RABIN3-RELATED"/>
    <property type="match status" value="1"/>
</dbReference>
<evidence type="ECO:0000256" key="3">
    <source>
        <dbReference type="SAM" id="Coils"/>
    </source>
</evidence>
<dbReference type="Pfam" id="PF25555">
    <property type="entry name" value="RAB3A-like_C"/>
    <property type="match status" value="1"/>
</dbReference>
<feature type="domain" description="GDP/GTP exchange factor Sec2 N-terminal" evidence="5">
    <location>
        <begin position="197"/>
        <end position="278"/>
    </location>
</feature>
<comment type="similarity">
    <text evidence="2">Belongs to the SEC2 family.</text>
</comment>
<sequence length="530" mass="58135">MSVVVSAAGMPGSPSASPQEDEASELDGWRQAVRAKVTTLKCHVMASRGLTSDGHIVAPYSPRLLLDAPNARLLLDAASLDLDAYVEALHRADGLLAKGGGGDQNGTAEEDKVSLDDVQLRLQQEAAATPATPATLTNGHALTPASSPAKSLSNGSAKSPPPSPPPSPAPSPVPSPSLSRPTKVAEVNGHALNGSHEAVNDTLPAEDEAVREELAVARQQLALKEAEVGRLARIRDEVENELQELTANLFQEAHSMVNSANQRAANAERSLREAEMQVEVLTAEVTALKALVITSTPAAPNPHLHPQLITKSVTETGKKIFQRGHRKSPSDFDLKYGRDTTPPSSPLKESRINDAAGLAQFPLDPECWEVSQSVDPVVHKEFIAWKQNPTLERSNPFMQRIYEEDIDLCLAFPNTVLAHRVQRAIEDNSVFIEEVNPRQKSSCPRVDPDETRKCVLLDVPRFCKYRFRLSESDETWYYISQLARNRIIAICDFLNYLRYIKLGLVKSSVHDVYWEIVKLRRQMALARLGF</sequence>
<dbReference type="EMBL" id="JARAKH010000049">
    <property type="protein sequence ID" value="KAK8376250.1"/>
    <property type="molecule type" value="Genomic_DNA"/>
</dbReference>
<feature type="coiled-coil region" evidence="3">
    <location>
        <begin position="221"/>
        <end position="291"/>
    </location>
</feature>
<dbReference type="GO" id="GO:0006887">
    <property type="term" value="P:exocytosis"/>
    <property type="evidence" value="ECO:0007669"/>
    <property type="project" value="TreeGrafter"/>
</dbReference>
<keyword evidence="7" id="KW-1185">Reference proteome</keyword>
<evidence type="ECO:0000256" key="1">
    <source>
        <dbReference type="ARBA" id="ARBA00023054"/>
    </source>
</evidence>
<dbReference type="Proteomes" id="UP001487740">
    <property type="component" value="Unassembled WGS sequence"/>
</dbReference>
<feature type="region of interest" description="Disordered" evidence="4">
    <location>
        <begin position="321"/>
        <end position="350"/>
    </location>
</feature>
<dbReference type="GO" id="GO:0005085">
    <property type="term" value="F:guanyl-nucleotide exchange factor activity"/>
    <property type="evidence" value="ECO:0007669"/>
    <property type="project" value="InterPro"/>
</dbReference>
<dbReference type="PANTHER" id="PTHR14430:SF0">
    <property type="entry name" value="SEC2P DOMAIN-CONTAINING PROTEIN"/>
    <property type="match status" value="1"/>
</dbReference>
<comment type="caution">
    <text evidence="6">The sequence shown here is derived from an EMBL/GenBank/DDBJ whole genome shotgun (WGS) entry which is preliminary data.</text>
</comment>
<dbReference type="Gene3D" id="1.20.5.4880">
    <property type="match status" value="1"/>
</dbReference>
<evidence type="ECO:0000313" key="7">
    <source>
        <dbReference type="Proteomes" id="UP001487740"/>
    </source>
</evidence>
<dbReference type="CDD" id="cd21044">
    <property type="entry name" value="Rab11BD_RAB3IP_like"/>
    <property type="match status" value="1"/>
</dbReference>
<gene>
    <name evidence="6" type="ORF">O3P69_008747</name>
</gene>
<dbReference type="GO" id="GO:0070319">
    <property type="term" value="C:Golgi to plasma membrane transport vesicle"/>
    <property type="evidence" value="ECO:0007669"/>
    <property type="project" value="TreeGrafter"/>
</dbReference>
<feature type="region of interest" description="Disordered" evidence="4">
    <location>
        <begin position="128"/>
        <end position="183"/>
    </location>
</feature>
<dbReference type="InterPro" id="IPR040351">
    <property type="entry name" value="RAB3IL/RAB3IP/Sec2"/>
</dbReference>
<feature type="compositionally biased region" description="Basic and acidic residues" evidence="4">
    <location>
        <begin position="328"/>
        <end position="338"/>
    </location>
</feature>
<reference evidence="6 7" key="1">
    <citation type="submission" date="2023-03" db="EMBL/GenBank/DDBJ databases">
        <title>High-quality genome of Scylla paramamosain provides insights in environmental adaptation.</title>
        <authorList>
            <person name="Zhang L."/>
        </authorList>
    </citation>
    <scope>NUCLEOTIDE SEQUENCE [LARGE SCALE GENOMIC DNA]</scope>
    <source>
        <strain evidence="6">LZ_2023a</strain>
        <tissue evidence="6">Muscle</tissue>
    </source>
</reference>
<evidence type="ECO:0000313" key="6">
    <source>
        <dbReference type="EMBL" id="KAK8376250.1"/>
    </source>
</evidence>
<dbReference type="AlphaFoldDB" id="A0AAW0SLF9"/>
<name>A0AAW0SLF9_SCYPA</name>
<organism evidence="6 7">
    <name type="scientific">Scylla paramamosain</name>
    <name type="common">Mud crab</name>
    <dbReference type="NCBI Taxonomy" id="85552"/>
    <lineage>
        <taxon>Eukaryota</taxon>
        <taxon>Metazoa</taxon>
        <taxon>Ecdysozoa</taxon>
        <taxon>Arthropoda</taxon>
        <taxon>Crustacea</taxon>
        <taxon>Multicrustacea</taxon>
        <taxon>Malacostraca</taxon>
        <taxon>Eumalacostraca</taxon>
        <taxon>Eucarida</taxon>
        <taxon>Decapoda</taxon>
        <taxon>Pleocyemata</taxon>
        <taxon>Brachyura</taxon>
        <taxon>Eubrachyura</taxon>
        <taxon>Portunoidea</taxon>
        <taxon>Portunidae</taxon>
        <taxon>Portuninae</taxon>
        <taxon>Scylla</taxon>
    </lineage>
</organism>
<feature type="compositionally biased region" description="Pro residues" evidence="4">
    <location>
        <begin position="159"/>
        <end position="175"/>
    </location>
</feature>
<evidence type="ECO:0000256" key="2">
    <source>
        <dbReference type="ARBA" id="ARBA00025794"/>
    </source>
</evidence>
<feature type="compositionally biased region" description="Low complexity" evidence="4">
    <location>
        <begin position="1"/>
        <end position="18"/>
    </location>
</feature>
<accession>A0AAW0SLF9</accession>
<dbReference type="InterPro" id="IPR009449">
    <property type="entry name" value="Sec2_N"/>
</dbReference>
<proteinExistence type="inferred from homology"/>
<protein>
    <recommendedName>
        <fullName evidence="5">GDP/GTP exchange factor Sec2 N-terminal domain-containing protein</fullName>
    </recommendedName>
</protein>
<dbReference type="SUPFAM" id="SSF144284">
    <property type="entry name" value="Sec2 N-terminal region"/>
    <property type="match status" value="1"/>
</dbReference>
<dbReference type="Pfam" id="PF06428">
    <property type="entry name" value="Sec2p"/>
    <property type="match status" value="1"/>
</dbReference>
<evidence type="ECO:0000256" key="4">
    <source>
        <dbReference type="SAM" id="MobiDB-lite"/>
    </source>
</evidence>